<dbReference type="PROSITE" id="PS51462">
    <property type="entry name" value="NUDIX"/>
    <property type="match status" value="1"/>
</dbReference>
<keyword evidence="6 11" id="KW-0378">Hydrolase</keyword>
<comment type="similarity">
    <text evidence="3">Belongs to the Nudix hydrolase family. NudC subfamily.</text>
</comment>
<dbReference type="NCBIfam" id="NF001299">
    <property type="entry name" value="PRK00241.1"/>
    <property type="match status" value="1"/>
</dbReference>
<keyword evidence="5" id="KW-0479">Metal-binding</keyword>
<evidence type="ECO:0000256" key="3">
    <source>
        <dbReference type="ARBA" id="ARBA00009595"/>
    </source>
</evidence>
<dbReference type="GO" id="GO:0035529">
    <property type="term" value="F:NADH pyrophosphatase activity"/>
    <property type="evidence" value="ECO:0007669"/>
    <property type="project" value="TreeGrafter"/>
</dbReference>
<dbReference type="SUPFAM" id="SSF55811">
    <property type="entry name" value="Nudix"/>
    <property type="match status" value="1"/>
</dbReference>
<dbReference type="InterPro" id="IPR015797">
    <property type="entry name" value="NUDIX_hydrolase-like_dom_sf"/>
</dbReference>
<dbReference type="GO" id="GO:0046872">
    <property type="term" value="F:metal ion binding"/>
    <property type="evidence" value="ECO:0007669"/>
    <property type="project" value="UniProtKB-KW"/>
</dbReference>
<dbReference type="RefSeq" id="WP_246283232.1">
    <property type="nucleotide sequence ID" value="NZ_CP041336.1"/>
</dbReference>
<dbReference type="Pfam" id="PF09297">
    <property type="entry name" value="Zn_ribbon_NUD"/>
    <property type="match status" value="1"/>
</dbReference>
<dbReference type="Proteomes" id="UP001169862">
    <property type="component" value="Unassembled WGS sequence"/>
</dbReference>
<comment type="cofactor">
    <cofactor evidence="2">
        <name>Zn(2+)</name>
        <dbReference type="ChEBI" id="CHEBI:29105"/>
    </cofactor>
</comment>
<sequence length="252" mass="27907">MVNKYFMAVNGTLLETQTGSAVVELSSAQLAEAEAVYAVGELENTLYSVVVLNEIGSQQYSPLNLRKLLGEATSEAEYIIFSRASQISVWHDQHRFCGRCGAVMEHHSVDLAKHCAACGLVQYPRISPCIIVLVTDGDRCLLARSPHFPPGRFSTLAGFIEAGETAEAAVHREIMEEVGIQVKNVRYHQSQSWPFPHALMLGYFAEYAGGELAPDGVEIEEAHWYHRDHMPDLPPSFAISYALIEHFMLGKV</sequence>
<keyword evidence="7" id="KW-0460">Magnesium</keyword>
<dbReference type="InterPro" id="IPR020084">
    <property type="entry name" value="NUDIX_hydrolase_CS"/>
</dbReference>
<dbReference type="InterPro" id="IPR050241">
    <property type="entry name" value="NAD-cap_RNA_hydrolase_NudC"/>
</dbReference>
<accession>A0AAW7XG93</accession>
<dbReference type="Gene3D" id="3.90.79.20">
    <property type="match status" value="1"/>
</dbReference>
<dbReference type="GO" id="GO:0006742">
    <property type="term" value="P:NADP+ catabolic process"/>
    <property type="evidence" value="ECO:0007669"/>
    <property type="project" value="TreeGrafter"/>
</dbReference>
<name>A0AAW7XG93_9GAMM</name>
<dbReference type="AlphaFoldDB" id="A0AAW7XG93"/>
<feature type="domain" description="Nudix hydrolase" evidence="10">
    <location>
        <begin position="124"/>
        <end position="247"/>
    </location>
</feature>
<proteinExistence type="inferred from homology"/>
<dbReference type="EMBL" id="JAUOPG010000001">
    <property type="protein sequence ID" value="MDO6452094.1"/>
    <property type="molecule type" value="Genomic_DNA"/>
</dbReference>
<evidence type="ECO:0000256" key="1">
    <source>
        <dbReference type="ARBA" id="ARBA00001946"/>
    </source>
</evidence>
<evidence type="ECO:0000259" key="10">
    <source>
        <dbReference type="PROSITE" id="PS51462"/>
    </source>
</evidence>
<dbReference type="EC" id="3.6.1.22" evidence="4"/>
<dbReference type="GO" id="GO:0005829">
    <property type="term" value="C:cytosol"/>
    <property type="evidence" value="ECO:0007669"/>
    <property type="project" value="TreeGrafter"/>
</dbReference>
<comment type="caution">
    <text evidence="11">The sequence shown here is derived from an EMBL/GenBank/DDBJ whole genome shotgun (WGS) entry which is preliminary data.</text>
</comment>
<dbReference type="CDD" id="cd03429">
    <property type="entry name" value="NUDIX_NADH_pyrophosphatase_Nudt13"/>
    <property type="match status" value="1"/>
</dbReference>
<dbReference type="InterPro" id="IPR000086">
    <property type="entry name" value="NUDIX_hydrolase_dom"/>
</dbReference>
<dbReference type="PANTHER" id="PTHR42904">
    <property type="entry name" value="NUDIX HYDROLASE, NUDC SUBFAMILY"/>
    <property type="match status" value="1"/>
</dbReference>
<evidence type="ECO:0000256" key="9">
    <source>
        <dbReference type="ARBA" id="ARBA00023679"/>
    </source>
</evidence>
<evidence type="ECO:0000256" key="7">
    <source>
        <dbReference type="ARBA" id="ARBA00022842"/>
    </source>
</evidence>
<evidence type="ECO:0000256" key="2">
    <source>
        <dbReference type="ARBA" id="ARBA00001947"/>
    </source>
</evidence>
<organism evidence="11 12">
    <name type="scientific">Neptunomonas phycophila</name>
    <dbReference type="NCBI Taxonomy" id="1572645"/>
    <lineage>
        <taxon>Bacteria</taxon>
        <taxon>Pseudomonadati</taxon>
        <taxon>Pseudomonadota</taxon>
        <taxon>Gammaproteobacteria</taxon>
        <taxon>Oceanospirillales</taxon>
        <taxon>Oceanospirillaceae</taxon>
        <taxon>Neptunomonas</taxon>
    </lineage>
</organism>
<reference evidence="11" key="1">
    <citation type="submission" date="2023-07" db="EMBL/GenBank/DDBJ databases">
        <title>Genome content predicts the carbon catabolic preferences of heterotrophic bacteria.</title>
        <authorList>
            <person name="Gralka M."/>
        </authorList>
    </citation>
    <scope>NUCLEOTIDE SEQUENCE</scope>
    <source>
        <strain evidence="11">I2M16</strain>
    </source>
</reference>
<dbReference type="Gene3D" id="3.90.79.10">
    <property type="entry name" value="Nucleoside Triphosphate Pyrophosphohydrolase"/>
    <property type="match status" value="1"/>
</dbReference>
<dbReference type="InterPro" id="IPR015376">
    <property type="entry name" value="Znr_NADH_PPase"/>
</dbReference>
<protein>
    <recommendedName>
        <fullName evidence="4">NAD(+) diphosphatase</fullName>
        <ecNumber evidence="4">3.6.1.22</ecNumber>
    </recommendedName>
</protein>
<comment type="catalytic activity">
    <reaction evidence="9">
        <text>a 5'-end NAD(+)-phospho-ribonucleoside in mRNA + H2O = a 5'-end phospho-adenosine-phospho-ribonucleoside in mRNA + beta-nicotinamide D-ribonucleotide + 2 H(+)</text>
        <dbReference type="Rhea" id="RHEA:60876"/>
        <dbReference type="Rhea" id="RHEA-COMP:15698"/>
        <dbReference type="Rhea" id="RHEA-COMP:15719"/>
        <dbReference type="ChEBI" id="CHEBI:14649"/>
        <dbReference type="ChEBI" id="CHEBI:15377"/>
        <dbReference type="ChEBI" id="CHEBI:15378"/>
        <dbReference type="ChEBI" id="CHEBI:144029"/>
        <dbReference type="ChEBI" id="CHEBI:144051"/>
    </reaction>
    <physiologicalReaction direction="left-to-right" evidence="9">
        <dbReference type="Rhea" id="RHEA:60877"/>
    </physiologicalReaction>
</comment>
<dbReference type="PANTHER" id="PTHR42904:SF6">
    <property type="entry name" value="NAD-CAPPED RNA HYDROLASE NUDT12"/>
    <property type="match status" value="1"/>
</dbReference>
<dbReference type="GeneID" id="89456572"/>
<evidence type="ECO:0000313" key="12">
    <source>
        <dbReference type="Proteomes" id="UP001169862"/>
    </source>
</evidence>
<gene>
    <name evidence="11" type="primary">nudC</name>
    <name evidence="11" type="ORF">Q4490_00825</name>
</gene>
<comment type="cofactor">
    <cofactor evidence="1">
        <name>Mg(2+)</name>
        <dbReference type="ChEBI" id="CHEBI:18420"/>
    </cofactor>
</comment>
<evidence type="ECO:0000256" key="4">
    <source>
        <dbReference type="ARBA" id="ARBA00012381"/>
    </source>
</evidence>
<evidence type="ECO:0000256" key="8">
    <source>
        <dbReference type="ARBA" id="ARBA00023027"/>
    </source>
</evidence>
<dbReference type="InterPro" id="IPR049734">
    <property type="entry name" value="NudC-like_C"/>
</dbReference>
<dbReference type="Pfam" id="PF00293">
    <property type="entry name" value="NUDIX"/>
    <property type="match status" value="1"/>
</dbReference>
<evidence type="ECO:0000313" key="11">
    <source>
        <dbReference type="EMBL" id="MDO6452094.1"/>
    </source>
</evidence>
<evidence type="ECO:0000256" key="5">
    <source>
        <dbReference type="ARBA" id="ARBA00022723"/>
    </source>
</evidence>
<evidence type="ECO:0000256" key="6">
    <source>
        <dbReference type="ARBA" id="ARBA00022801"/>
    </source>
</evidence>
<dbReference type="PROSITE" id="PS00893">
    <property type="entry name" value="NUDIX_BOX"/>
    <property type="match status" value="1"/>
</dbReference>
<dbReference type="GO" id="GO:0019677">
    <property type="term" value="P:NAD+ catabolic process"/>
    <property type="evidence" value="ECO:0007669"/>
    <property type="project" value="TreeGrafter"/>
</dbReference>
<keyword evidence="8" id="KW-0520">NAD</keyword>